<evidence type="ECO:0000313" key="17">
    <source>
        <dbReference type="Proteomes" id="UP000541470"/>
    </source>
</evidence>
<dbReference type="AlphaFoldDB" id="A0A7Y0FXK8"/>
<comment type="function">
    <text evidence="12">B-type cytochrome involved in electron transfer from hydrogenase to oxygen.</text>
</comment>
<keyword evidence="6 14" id="KW-0812">Transmembrane</keyword>
<dbReference type="FunFam" id="1.20.950.20:FF:000003">
    <property type="entry name" value="Ni/Fe-hydrogenase 1 b-type cytochrome subunit"/>
    <property type="match status" value="1"/>
</dbReference>
<dbReference type="PANTHER" id="PTHR30485:SF0">
    <property type="entry name" value="NI_FE-HYDROGENASE 1 B-TYPE CYTOCHROME SUBUNIT-RELATED"/>
    <property type="match status" value="1"/>
</dbReference>
<dbReference type="PRINTS" id="PR00161">
    <property type="entry name" value="NIHGNASECYTB"/>
</dbReference>
<accession>A0A7Y0FXK8</accession>
<keyword evidence="9 14" id="KW-1133">Transmembrane helix</keyword>
<evidence type="ECO:0000256" key="3">
    <source>
        <dbReference type="ARBA" id="ARBA00022448"/>
    </source>
</evidence>
<dbReference type="InterPro" id="IPR016174">
    <property type="entry name" value="Di-haem_cyt_TM"/>
</dbReference>
<feature type="transmembrane region" description="Helical" evidence="14">
    <location>
        <begin position="31"/>
        <end position="51"/>
    </location>
</feature>
<dbReference type="RefSeq" id="WP_169595235.1">
    <property type="nucleotide sequence ID" value="NZ_JABBGK010000007.1"/>
</dbReference>
<feature type="transmembrane region" description="Helical" evidence="14">
    <location>
        <begin position="72"/>
        <end position="93"/>
    </location>
</feature>
<dbReference type="PANTHER" id="PTHR30485">
    <property type="entry name" value="NI/FE-HYDROGENASE 1 B-TYPE CYTOCHROME SUBUNIT"/>
    <property type="match status" value="1"/>
</dbReference>
<keyword evidence="3" id="KW-0813">Transport</keyword>
<keyword evidence="17" id="KW-1185">Reference proteome</keyword>
<evidence type="ECO:0000256" key="1">
    <source>
        <dbReference type="ARBA" id="ARBA00004651"/>
    </source>
</evidence>
<dbReference type="GO" id="GO:0005506">
    <property type="term" value="F:iron ion binding"/>
    <property type="evidence" value="ECO:0007669"/>
    <property type="project" value="InterPro"/>
</dbReference>
<feature type="domain" description="Cytochrome b561 bacterial/Ni-hydrogenase" evidence="15">
    <location>
        <begin position="24"/>
        <end position="230"/>
    </location>
</feature>
<dbReference type="EMBL" id="JABBGK010000007">
    <property type="protein sequence ID" value="NML76663.1"/>
    <property type="molecule type" value="Genomic_DNA"/>
</dbReference>
<evidence type="ECO:0000256" key="6">
    <source>
        <dbReference type="ARBA" id="ARBA00022692"/>
    </source>
</evidence>
<feature type="transmembrane region" description="Helical" evidence="14">
    <location>
        <begin position="142"/>
        <end position="164"/>
    </location>
</feature>
<evidence type="ECO:0000256" key="13">
    <source>
        <dbReference type="ARBA" id="ARBA00072962"/>
    </source>
</evidence>
<dbReference type="Pfam" id="PF01292">
    <property type="entry name" value="Ni_hydr_CYTB"/>
    <property type="match status" value="1"/>
</dbReference>
<keyword evidence="8" id="KW-0249">Electron transport</keyword>
<comment type="similarity">
    <text evidence="2">Belongs to the HupC/HyaC/HydC family.</text>
</comment>
<evidence type="ECO:0000259" key="15">
    <source>
        <dbReference type="Pfam" id="PF01292"/>
    </source>
</evidence>
<comment type="caution">
    <text evidence="16">The sequence shown here is derived from an EMBL/GenBank/DDBJ whole genome shotgun (WGS) entry which is preliminary data.</text>
</comment>
<evidence type="ECO:0000256" key="8">
    <source>
        <dbReference type="ARBA" id="ARBA00022982"/>
    </source>
</evidence>
<evidence type="ECO:0000256" key="4">
    <source>
        <dbReference type="ARBA" id="ARBA00022475"/>
    </source>
</evidence>
<evidence type="ECO:0000256" key="14">
    <source>
        <dbReference type="SAM" id="Phobius"/>
    </source>
</evidence>
<feature type="transmembrane region" description="Helical" evidence="14">
    <location>
        <begin position="193"/>
        <end position="213"/>
    </location>
</feature>
<dbReference type="SUPFAM" id="SSF81342">
    <property type="entry name" value="Transmembrane di-heme cytochromes"/>
    <property type="match status" value="1"/>
</dbReference>
<dbReference type="GO" id="GO:0009055">
    <property type="term" value="F:electron transfer activity"/>
    <property type="evidence" value="ECO:0007669"/>
    <property type="project" value="InterPro"/>
</dbReference>
<dbReference type="InterPro" id="IPR011577">
    <property type="entry name" value="Cyt_b561_bac/Ni-Hgenase"/>
</dbReference>
<dbReference type="GO" id="GO:0005886">
    <property type="term" value="C:plasma membrane"/>
    <property type="evidence" value="ECO:0007669"/>
    <property type="project" value="UniProtKB-SubCell"/>
</dbReference>
<dbReference type="Proteomes" id="UP000541470">
    <property type="component" value="Unassembled WGS sequence"/>
</dbReference>
<dbReference type="GO" id="GO:0020037">
    <property type="term" value="F:heme binding"/>
    <property type="evidence" value="ECO:0007669"/>
    <property type="project" value="TreeGrafter"/>
</dbReference>
<keyword evidence="5" id="KW-0349">Heme</keyword>
<gene>
    <name evidence="16" type="primary">cybH</name>
    <name evidence="16" type="ORF">HHL25_21220</name>
</gene>
<dbReference type="GO" id="GO:0022904">
    <property type="term" value="P:respiratory electron transport chain"/>
    <property type="evidence" value="ECO:0007669"/>
    <property type="project" value="InterPro"/>
</dbReference>
<evidence type="ECO:0000256" key="7">
    <source>
        <dbReference type="ARBA" id="ARBA00022723"/>
    </source>
</evidence>
<evidence type="ECO:0000256" key="5">
    <source>
        <dbReference type="ARBA" id="ARBA00022617"/>
    </source>
</evidence>
<evidence type="ECO:0000256" key="10">
    <source>
        <dbReference type="ARBA" id="ARBA00023004"/>
    </source>
</evidence>
<dbReference type="InterPro" id="IPR051542">
    <property type="entry name" value="Hydrogenase_cytochrome"/>
</dbReference>
<evidence type="ECO:0000256" key="2">
    <source>
        <dbReference type="ARBA" id="ARBA00008622"/>
    </source>
</evidence>
<dbReference type="InterPro" id="IPR000516">
    <property type="entry name" value="Ni-dep_Hydgase_cyt-B"/>
</dbReference>
<evidence type="ECO:0000313" key="16">
    <source>
        <dbReference type="EMBL" id="NML76663.1"/>
    </source>
</evidence>
<evidence type="ECO:0000256" key="9">
    <source>
        <dbReference type="ARBA" id="ARBA00022989"/>
    </source>
</evidence>
<protein>
    <recommendedName>
        <fullName evidence="13">Probable Ni/Fe-hydrogenase B-type cytochrome subunit</fullName>
    </recommendedName>
</protein>
<keyword evidence="7" id="KW-0479">Metal-binding</keyword>
<evidence type="ECO:0000256" key="12">
    <source>
        <dbReference type="ARBA" id="ARBA00059957"/>
    </source>
</evidence>
<sequence length="239" mass="27799">MSVNKPLAGDSHGEAVVERETVYVYEAPVRIWHWVNAFAIFMLALTGYFIGTPLPSMPGEASAHFLMGYIRFAHFAAGQILTVFLLLRIYWAFVGNPHARQIFYVPFWSGQYWKEWLHEVKWYSFLTSQPKKYIGHNPLAQFSMFLAFTVPLVFMVVTGFALYSEGAGRDSWQYALFGWVFSIWPNSQDVHTYHHFGMWVILLFVMIHIYVAVREDIMSRQSIISSMISGERLFKDRED</sequence>
<name>A0A7Y0FXK8_9HYPH</name>
<dbReference type="PROSITE" id="PS00882">
    <property type="entry name" value="NI_HGENASE_CYTB_1"/>
    <property type="match status" value="1"/>
</dbReference>
<reference evidence="16 17" key="1">
    <citation type="submission" date="2020-04" db="EMBL/GenBank/DDBJ databases">
        <title>Rhizobium sp. S-51 isolated from soil.</title>
        <authorList>
            <person name="Dahal R.H."/>
        </authorList>
    </citation>
    <scope>NUCLEOTIDE SEQUENCE [LARGE SCALE GENOMIC DNA]</scope>
    <source>
        <strain evidence="16 17">S-51</strain>
    </source>
</reference>
<evidence type="ECO:0000256" key="11">
    <source>
        <dbReference type="ARBA" id="ARBA00023136"/>
    </source>
</evidence>
<organism evidence="16 17">
    <name type="scientific">Rhizobium terricola</name>
    <dbReference type="NCBI Taxonomy" id="2728849"/>
    <lineage>
        <taxon>Bacteria</taxon>
        <taxon>Pseudomonadati</taxon>
        <taxon>Pseudomonadota</taxon>
        <taxon>Alphaproteobacteria</taxon>
        <taxon>Hyphomicrobiales</taxon>
        <taxon>Rhizobiaceae</taxon>
        <taxon>Rhizobium/Agrobacterium group</taxon>
        <taxon>Rhizobium</taxon>
    </lineage>
</organism>
<comment type="subcellular location">
    <subcellularLocation>
        <location evidence="1">Cell membrane</location>
        <topology evidence="1">Multi-pass membrane protein</topology>
    </subcellularLocation>
</comment>
<dbReference type="NCBIfam" id="TIGR02125">
    <property type="entry name" value="CytB-hydogenase"/>
    <property type="match status" value="1"/>
</dbReference>
<keyword evidence="4" id="KW-1003">Cell membrane</keyword>
<proteinExistence type="inferred from homology"/>
<dbReference type="Gene3D" id="1.20.950.20">
    <property type="entry name" value="Transmembrane di-heme cytochromes, Chain C"/>
    <property type="match status" value="1"/>
</dbReference>
<keyword evidence="10" id="KW-0408">Iron</keyword>
<keyword evidence="11 14" id="KW-0472">Membrane</keyword>